<evidence type="ECO:0000256" key="2">
    <source>
        <dbReference type="SAM" id="Phobius"/>
    </source>
</evidence>
<evidence type="ECO:0000313" key="4">
    <source>
        <dbReference type="Proteomes" id="UP001605261"/>
    </source>
</evidence>
<feature type="region of interest" description="Disordered" evidence="1">
    <location>
        <begin position="221"/>
        <end position="273"/>
    </location>
</feature>
<keyword evidence="2" id="KW-0812">Transmembrane</keyword>
<organism evidence="3 4">
    <name type="scientific">Stenotrophomonas nematodicola</name>
    <dbReference type="NCBI Taxonomy" id="2656746"/>
    <lineage>
        <taxon>Bacteria</taxon>
        <taxon>Pseudomonadati</taxon>
        <taxon>Pseudomonadota</taxon>
        <taxon>Gammaproteobacteria</taxon>
        <taxon>Lysobacterales</taxon>
        <taxon>Lysobacteraceae</taxon>
        <taxon>Stenotrophomonas</taxon>
    </lineage>
</organism>
<dbReference type="RefSeq" id="WP_394163828.1">
    <property type="nucleotide sequence ID" value="NZ_JBHGCJ010000009.1"/>
</dbReference>
<keyword evidence="2" id="KW-0472">Membrane</keyword>
<evidence type="ECO:0000313" key="3">
    <source>
        <dbReference type="EMBL" id="MFG6110049.1"/>
    </source>
</evidence>
<dbReference type="EMBL" id="JBHGCJ010000009">
    <property type="protein sequence ID" value="MFG6110049.1"/>
    <property type="molecule type" value="Genomic_DNA"/>
</dbReference>
<keyword evidence="4" id="KW-1185">Reference proteome</keyword>
<dbReference type="Proteomes" id="UP001605261">
    <property type="component" value="Unassembled WGS sequence"/>
</dbReference>
<keyword evidence="2" id="KW-1133">Transmembrane helix</keyword>
<name>A0ABW7CZC0_9GAMM</name>
<dbReference type="InterPro" id="IPR034756">
    <property type="entry name" value="T2SSM_b"/>
</dbReference>
<evidence type="ECO:0000256" key="1">
    <source>
        <dbReference type="SAM" id="MobiDB-lite"/>
    </source>
</evidence>
<feature type="transmembrane region" description="Helical" evidence="2">
    <location>
        <begin position="12"/>
        <end position="33"/>
    </location>
</feature>
<gene>
    <name evidence="3" type="primary">gspM</name>
    <name evidence="3" type="ORF">ACEU0G_004075</name>
</gene>
<sequence>MAMPTTRRDRWLALALLVAVIALAYLLLVHPWFTRPLLAINAEISELQERGQRVQAQLQQRVPVARGLQQAQAALAGRPGFLREATAESAAAALSSRLQDAVASASPGNRSCTISNRSPLQDTGGGDTAFPRIALQVRLRCGIPEMAAVLHTLETGSPRLFINNLNLLAQRFQQSPNETGTGLDVSFELVGYLKPDALADAPAGASAAGAPLAPPPVGLSGGAGLSPAPAMAVPTGPQAAAEVPSGGADAAAAAAADATDRASDGPEEDAHED</sequence>
<accession>A0ABW7CZC0</accession>
<feature type="compositionally biased region" description="Low complexity" evidence="1">
    <location>
        <begin position="239"/>
        <end position="257"/>
    </location>
</feature>
<comment type="caution">
    <text evidence="3">The sequence shown here is derived from an EMBL/GenBank/DDBJ whole genome shotgun (WGS) entry which is preliminary data.</text>
</comment>
<protein>
    <submittedName>
        <fullName evidence="3">Type II secretion system protein GspM</fullName>
    </submittedName>
</protein>
<reference evidence="3 4" key="1">
    <citation type="submission" date="2024-09" db="EMBL/GenBank/DDBJ databases">
        <authorList>
            <consortium name="All-Russian atlas of soil microorganisms"/>
            <consortium name="as a basis for the search for new antimicrobial producers and enzymes with unique properties"/>
            <person name="Sokolova E.A."/>
            <person name="Voronina E.N."/>
        </authorList>
    </citation>
    <scope>NUCLEOTIDE SEQUENCE [LARGE SCALE GENOMIC DNA]</scope>
    <source>
        <strain evidence="3 4">AF-22b-331.1</strain>
    </source>
</reference>
<dbReference type="Pfam" id="PF10741">
    <property type="entry name" value="T2SSM_b"/>
    <property type="match status" value="1"/>
</dbReference>
<dbReference type="NCBIfam" id="NF040576">
    <property type="entry name" value="T2SS_GspM_XpsM"/>
    <property type="match status" value="1"/>
</dbReference>
<proteinExistence type="predicted"/>